<evidence type="ECO:0000313" key="8">
    <source>
        <dbReference type="EMBL" id="UNS95353.1"/>
    </source>
</evidence>
<dbReference type="PANTHER" id="PTHR18968:SF13">
    <property type="entry name" value="ACETOLACTATE SYNTHASE CATALYTIC SUBUNIT, MITOCHONDRIAL"/>
    <property type="match status" value="1"/>
</dbReference>
<dbReference type="EMBL" id="CP093846">
    <property type="protein sequence ID" value="UNS95353.1"/>
    <property type="molecule type" value="Genomic_DNA"/>
</dbReference>
<dbReference type="InterPro" id="IPR000399">
    <property type="entry name" value="TPP-bd_CS"/>
</dbReference>
<dbReference type="Gene3D" id="3.40.50.970">
    <property type="match status" value="2"/>
</dbReference>
<dbReference type="Pfam" id="PF00205">
    <property type="entry name" value="TPP_enzyme_M"/>
    <property type="match status" value="1"/>
</dbReference>
<comment type="cofactor">
    <cofactor evidence="1">
        <name>thiamine diphosphate</name>
        <dbReference type="ChEBI" id="CHEBI:58937"/>
    </cofactor>
</comment>
<dbReference type="Proteomes" id="UP001202244">
    <property type="component" value="Chromosome"/>
</dbReference>
<evidence type="ECO:0000313" key="9">
    <source>
        <dbReference type="Proteomes" id="UP001202244"/>
    </source>
</evidence>
<organism evidence="8 9">
    <name type="scientific">Streptomyces tubbatahanensis</name>
    <dbReference type="NCBI Taxonomy" id="2923272"/>
    <lineage>
        <taxon>Bacteria</taxon>
        <taxon>Bacillati</taxon>
        <taxon>Actinomycetota</taxon>
        <taxon>Actinomycetes</taxon>
        <taxon>Kitasatosporales</taxon>
        <taxon>Streptomycetaceae</taxon>
        <taxon>Streptomyces</taxon>
    </lineage>
</organism>
<evidence type="ECO:0000256" key="4">
    <source>
        <dbReference type="RuleBase" id="RU362132"/>
    </source>
</evidence>
<dbReference type="InterPro" id="IPR029061">
    <property type="entry name" value="THDP-binding"/>
</dbReference>
<dbReference type="CDD" id="cd07035">
    <property type="entry name" value="TPP_PYR_POX_like"/>
    <property type="match status" value="1"/>
</dbReference>
<gene>
    <name evidence="8" type="ORF">MMF93_01865</name>
</gene>
<reference evidence="8 9" key="1">
    <citation type="journal article" date="2023" name="Microbiol. Spectr.">
        <title>Synergy between Genome Mining, Metabolomics, and Bioinformatics Uncovers Antibacterial Chlorinated Carbazole Alkaloids and Their Biosynthetic Gene Cluster from Streptomyces tubbatahanensis sp. nov., a Novel Actinomycete Isolated from Sulu Sea, Philippines.</title>
        <authorList>
            <person name="Tenebro C.P."/>
            <person name="Trono D.J.V.L."/>
            <person name="Balida L.A.P."/>
            <person name="Bayog L.K.A."/>
            <person name="Bruna J.R."/>
            <person name="Sabido E.M."/>
            <person name="Caspe D.P.C."/>
            <person name="de Los Santos E.L.C."/>
            <person name="Saludes J.P."/>
            <person name="Dalisay D.S."/>
        </authorList>
    </citation>
    <scope>NUCLEOTIDE SEQUENCE [LARGE SCALE GENOMIC DNA]</scope>
    <source>
        <strain evidence="8 9">DSD3025</strain>
    </source>
</reference>
<evidence type="ECO:0000259" key="6">
    <source>
        <dbReference type="Pfam" id="PF02775"/>
    </source>
</evidence>
<dbReference type="InterPro" id="IPR011766">
    <property type="entry name" value="TPP_enzyme_TPP-bd"/>
</dbReference>
<evidence type="ECO:0000256" key="3">
    <source>
        <dbReference type="ARBA" id="ARBA00023052"/>
    </source>
</evidence>
<dbReference type="NCBIfam" id="NF005470">
    <property type="entry name" value="PRK07064.1"/>
    <property type="match status" value="1"/>
</dbReference>
<dbReference type="CDD" id="cd00568">
    <property type="entry name" value="TPP_enzymes"/>
    <property type="match status" value="1"/>
</dbReference>
<dbReference type="InterPro" id="IPR012000">
    <property type="entry name" value="Thiamin_PyroP_enz_cen_dom"/>
</dbReference>
<evidence type="ECO:0000256" key="1">
    <source>
        <dbReference type="ARBA" id="ARBA00001964"/>
    </source>
</evidence>
<evidence type="ECO:0000256" key="2">
    <source>
        <dbReference type="ARBA" id="ARBA00007812"/>
    </source>
</evidence>
<sequence length="554" mass="56820">MRYDNGGELLVAVLRELGVEVVFGIVSVHNLPLVEAVDRELRFVPVRHEASAVNAADAYGRARGGLGCALTSTGTGAGNAAGSLIESLSAGASVLHVTGQIESRYLGGGRGFIHETRDQLGMLRAVCAHAATVGPADDAGRVLRAAAAAALATPGGPASVEWPIDLQYARQTDRSEPPARAALPHPADGGLRAAAEALATADRPLVWAGGGAARAGRQLRTLLEATGAGLLTSNSGRGAVPEDHPQVIGNFATAPAARALLSDADVLLSVGTHFRSNETADYALALPDTHVQIDADAAALGRVYPVTHPLHGDAARVLTALTDALPGTLPGTLPDGARPQESWGARVRGVRADVRAALHDSLGPQAAVCDALRAALPRRAVVARDVTIPSSSWGNRLLELYDPRDNLFPRGGGIGQGLGMGIGAALARPHEPTVVVAGDGGLAVHLGELLTLAQERPRLTLLVFNDGGYGVLRNMQDAYAERRSGVDLCTPDFAGLAAACGLPYARVAAPEEAAPVIGEAVAAHGPTLVEVDLMALGPMKTPFTPPVKIPATGA</sequence>
<keyword evidence="3 4" id="KW-0786">Thiamine pyrophosphate</keyword>
<dbReference type="PANTHER" id="PTHR18968">
    <property type="entry name" value="THIAMINE PYROPHOSPHATE ENZYMES"/>
    <property type="match status" value="1"/>
</dbReference>
<name>A0ABY3XLP9_9ACTN</name>
<feature type="domain" description="Thiamine pyrophosphate enzyme TPP-binding" evidence="6">
    <location>
        <begin position="391"/>
        <end position="531"/>
    </location>
</feature>
<dbReference type="PROSITE" id="PS00187">
    <property type="entry name" value="TPP_ENZYMES"/>
    <property type="match status" value="1"/>
</dbReference>
<dbReference type="InterPro" id="IPR012001">
    <property type="entry name" value="Thiamin_PyroP_enz_TPP-bd_dom"/>
</dbReference>
<proteinExistence type="inferred from homology"/>
<protein>
    <submittedName>
        <fullName evidence="8">Thiamine pyrophosphate-binding protein</fullName>
    </submittedName>
</protein>
<evidence type="ECO:0000259" key="7">
    <source>
        <dbReference type="Pfam" id="PF02776"/>
    </source>
</evidence>
<dbReference type="RefSeq" id="WP_242748905.1">
    <property type="nucleotide sequence ID" value="NZ_CP093846.1"/>
</dbReference>
<dbReference type="SUPFAM" id="SSF52518">
    <property type="entry name" value="Thiamin diphosphate-binding fold (THDP-binding)"/>
    <property type="match status" value="2"/>
</dbReference>
<feature type="domain" description="Thiamine pyrophosphate enzyme central" evidence="5">
    <location>
        <begin position="192"/>
        <end position="321"/>
    </location>
</feature>
<dbReference type="Pfam" id="PF02775">
    <property type="entry name" value="TPP_enzyme_C"/>
    <property type="match status" value="1"/>
</dbReference>
<keyword evidence="9" id="KW-1185">Reference proteome</keyword>
<feature type="domain" description="Thiamine pyrophosphate enzyme N-terminal TPP-binding" evidence="7">
    <location>
        <begin position="5"/>
        <end position="122"/>
    </location>
</feature>
<dbReference type="InterPro" id="IPR029035">
    <property type="entry name" value="DHS-like_NAD/FAD-binding_dom"/>
</dbReference>
<comment type="similarity">
    <text evidence="2 4">Belongs to the TPP enzyme family.</text>
</comment>
<accession>A0ABY3XLP9</accession>
<dbReference type="InterPro" id="IPR045229">
    <property type="entry name" value="TPP_enz"/>
</dbReference>
<dbReference type="Pfam" id="PF02776">
    <property type="entry name" value="TPP_enzyme_N"/>
    <property type="match status" value="1"/>
</dbReference>
<dbReference type="SUPFAM" id="SSF52467">
    <property type="entry name" value="DHS-like NAD/FAD-binding domain"/>
    <property type="match status" value="1"/>
</dbReference>
<evidence type="ECO:0000259" key="5">
    <source>
        <dbReference type="Pfam" id="PF00205"/>
    </source>
</evidence>
<dbReference type="Gene3D" id="3.40.50.1220">
    <property type="entry name" value="TPP-binding domain"/>
    <property type="match status" value="1"/>
</dbReference>